<dbReference type="SUPFAM" id="SSF160904">
    <property type="entry name" value="Jann2411-like"/>
    <property type="match status" value="1"/>
</dbReference>
<dbReference type="AlphaFoldDB" id="A0A5C4MJ72"/>
<dbReference type="PANTHER" id="PTHR35525">
    <property type="entry name" value="BLL6575 PROTEIN"/>
    <property type="match status" value="1"/>
</dbReference>
<dbReference type="InterPro" id="IPR023286">
    <property type="entry name" value="ABATE_dom_sf"/>
</dbReference>
<evidence type="ECO:0000313" key="3">
    <source>
        <dbReference type="EMBL" id="TNC42796.1"/>
    </source>
</evidence>
<dbReference type="PANTHER" id="PTHR35525:SF3">
    <property type="entry name" value="BLL6575 PROTEIN"/>
    <property type="match status" value="1"/>
</dbReference>
<dbReference type="OrthoDB" id="123307at2"/>
<gene>
    <name evidence="3" type="ORF">FHE65_20080</name>
    <name evidence="2" type="ORF">FHE65_20470</name>
</gene>
<name>A0A5C4MJ72_9ACTN</name>
<evidence type="ECO:0000259" key="1">
    <source>
        <dbReference type="Pfam" id="PF11706"/>
    </source>
</evidence>
<reference evidence="2 4" key="1">
    <citation type="submission" date="2019-05" db="EMBL/GenBank/DDBJ databases">
        <title>Mumia sp. nov., isolated from the intestinal contents of plateau pika (Ochotona curzoniae) in the Qinghai-Tibet plateau of China.</title>
        <authorList>
            <person name="Tian Z."/>
        </authorList>
    </citation>
    <scope>NUCLEOTIDE SEQUENCE [LARGE SCALE GENOMIC DNA]</scope>
    <source>
        <strain evidence="4">527</strain>
        <strain evidence="2">Z527</strain>
    </source>
</reference>
<dbReference type="Pfam" id="PF11706">
    <property type="entry name" value="zf-CGNR"/>
    <property type="match status" value="1"/>
</dbReference>
<dbReference type="EMBL" id="VDFR01000091">
    <property type="protein sequence ID" value="TNC42796.1"/>
    <property type="molecule type" value="Genomic_DNA"/>
</dbReference>
<dbReference type="Proteomes" id="UP000306740">
    <property type="component" value="Unassembled WGS sequence"/>
</dbReference>
<proteinExistence type="predicted"/>
<protein>
    <submittedName>
        <fullName evidence="2">CGNR zinc finger domain-containing protein</fullName>
    </submittedName>
</protein>
<organism evidence="2 4">
    <name type="scientific">Mumia zhuanghuii</name>
    <dbReference type="NCBI Taxonomy" id="2585211"/>
    <lineage>
        <taxon>Bacteria</taxon>
        <taxon>Bacillati</taxon>
        <taxon>Actinomycetota</taxon>
        <taxon>Actinomycetes</taxon>
        <taxon>Propionibacteriales</taxon>
        <taxon>Nocardioidaceae</taxon>
        <taxon>Mumia</taxon>
    </lineage>
</organism>
<dbReference type="InterPro" id="IPR021005">
    <property type="entry name" value="Znf_CGNR"/>
</dbReference>
<comment type="caution">
    <text evidence="2">The sequence shown here is derived from an EMBL/GenBank/DDBJ whole genome shotgun (WGS) entry which is preliminary data.</text>
</comment>
<evidence type="ECO:0000313" key="4">
    <source>
        <dbReference type="Proteomes" id="UP000306740"/>
    </source>
</evidence>
<sequence length="160" mass="17482">MSTLAQAPGDPADRVVAFLNTLDVEDGVDDLESVTSYAAWSGRDQTPATLAEARRLRDLLRARAAGNRSVDPVTIGVDVVLDDQVSLRGATVTAEIAVAVAQLSLEGRLGRVKICPADDCRWAFYDHSRNQSRQWCSMQVCGNRAKVRQHRERASTDTRG</sequence>
<evidence type="ECO:0000313" key="2">
    <source>
        <dbReference type="EMBL" id="TNC42766.1"/>
    </source>
</evidence>
<dbReference type="RefSeq" id="WP_139106484.1">
    <property type="nucleotide sequence ID" value="NZ_VDFR01000091.1"/>
</dbReference>
<dbReference type="InterPro" id="IPR010852">
    <property type="entry name" value="ABATE"/>
</dbReference>
<accession>A0A5C4MJ72</accession>
<feature type="domain" description="Zinc finger CGNR" evidence="1">
    <location>
        <begin position="111"/>
        <end position="153"/>
    </location>
</feature>
<dbReference type="EMBL" id="VDFR01000092">
    <property type="protein sequence ID" value="TNC42766.1"/>
    <property type="molecule type" value="Genomic_DNA"/>
</dbReference>
<dbReference type="Gene3D" id="1.10.3300.10">
    <property type="entry name" value="Jann2411-like domain"/>
    <property type="match status" value="1"/>
</dbReference>